<keyword evidence="3" id="KW-1185">Reference proteome</keyword>
<organism evidence="2 3">
    <name type="scientific">Lithospermum erythrorhizon</name>
    <name type="common">Purple gromwell</name>
    <name type="synonym">Lithospermum officinale var. erythrorhizon</name>
    <dbReference type="NCBI Taxonomy" id="34254"/>
    <lineage>
        <taxon>Eukaryota</taxon>
        <taxon>Viridiplantae</taxon>
        <taxon>Streptophyta</taxon>
        <taxon>Embryophyta</taxon>
        <taxon>Tracheophyta</taxon>
        <taxon>Spermatophyta</taxon>
        <taxon>Magnoliopsida</taxon>
        <taxon>eudicotyledons</taxon>
        <taxon>Gunneridae</taxon>
        <taxon>Pentapetalae</taxon>
        <taxon>asterids</taxon>
        <taxon>lamiids</taxon>
        <taxon>Boraginales</taxon>
        <taxon>Boraginaceae</taxon>
        <taxon>Boraginoideae</taxon>
        <taxon>Lithospermeae</taxon>
        <taxon>Lithospermum</taxon>
    </lineage>
</organism>
<gene>
    <name evidence="2" type="ORF">LIER_07439</name>
</gene>
<dbReference type="Proteomes" id="UP001454036">
    <property type="component" value="Unassembled WGS sequence"/>
</dbReference>
<dbReference type="AlphaFoldDB" id="A0AAV3P9D5"/>
<accession>A0AAV3P9D5</accession>
<sequence length="121" mass="13730">MDMKHNTEDRPGVSTRAWSALAPPDKQGAFTIPNKKPAKTPKLPRMASAQPARIHSDGPRPSPGMFNQEKDVRRGKGEEPGPVAPRRNPRHQRSQQWLSIPFLKLWFNRGTFWSLLLLITN</sequence>
<comment type="caution">
    <text evidence="2">The sequence shown here is derived from an EMBL/GenBank/DDBJ whole genome shotgun (WGS) entry which is preliminary data.</text>
</comment>
<reference evidence="2 3" key="1">
    <citation type="submission" date="2024-01" db="EMBL/GenBank/DDBJ databases">
        <title>The complete chloroplast genome sequence of Lithospermum erythrorhizon: insights into the phylogenetic relationship among Boraginaceae species and the maternal lineages of purple gromwells.</title>
        <authorList>
            <person name="Okada T."/>
            <person name="Watanabe K."/>
        </authorList>
    </citation>
    <scope>NUCLEOTIDE SEQUENCE [LARGE SCALE GENOMIC DNA]</scope>
</reference>
<evidence type="ECO:0000313" key="3">
    <source>
        <dbReference type="Proteomes" id="UP001454036"/>
    </source>
</evidence>
<dbReference type="EMBL" id="BAABME010001146">
    <property type="protein sequence ID" value="GAA0147833.1"/>
    <property type="molecule type" value="Genomic_DNA"/>
</dbReference>
<feature type="region of interest" description="Disordered" evidence="1">
    <location>
        <begin position="1"/>
        <end position="94"/>
    </location>
</feature>
<evidence type="ECO:0000313" key="2">
    <source>
        <dbReference type="EMBL" id="GAA0147833.1"/>
    </source>
</evidence>
<feature type="compositionally biased region" description="Basic and acidic residues" evidence="1">
    <location>
        <begin position="68"/>
        <end position="79"/>
    </location>
</feature>
<protein>
    <submittedName>
        <fullName evidence="2">Uncharacterized protein</fullName>
    </submittedName>
</protein>
<name>A0AAV3P9D5_LITER</name>
<proteinExistence type="predicted"/>
<evidence type="ECO:0000256" key="1">
    <source>
        <dbReference type="SAM" id="MobiDB-lite"/>
    </source>
</evidence>
<feature type="compositionally biased region" description="Basic and acidic residues" evidence="1">
    <location>
        <begin position="1"/>
        <end position="11"/>
    </location>
</feature>